<evidence type="ECO:0000313" key="4">
    <source>
        <dbReference type="Proteomes" id="UP001285263"/>
    </source>
</evidence>
<keyword evidence="2" id="KW-0732">Signal</keyword>
<feature type="region of interest" description="Disordered" evidence="1">
    <location>
        <begin position="117"/>
        <end position="138"/>
    </location>
</feature>
<name>A0ABU5DFN5_9BURK</name>
<accession>A0ABU5DFN5</accession>
<gene>
    <name evidence="3" type="ORF">SNE35_11285</name>
</gene>
<protein>
    <submittedName>
        <fullName evidence="3">Uncharacterized protein</fullName>
    </submittedName>
</protein>
<evidence type="ECO:0000256" key="1">
    <source>
        <dbReference type="SAM" id="MobiDB-lite"/>
    </source>
</evidence>
<comment type="caution">
    <text evidence="3">The sequence shown here is derived from an EMBL/GenBank/DDBJ whole genome shotgun (WGS) entry which is preliminary data.</text>
</comment>
<keyword evidence="4" id="KW-1185">Reference proteome</keyword>
<evidence type="ECO:0000256" key="2">
    <source>
        <dbReference type="SAM" id="SignalP"/>
    </source>
</evidence>
<feature type="region of interest" description="Disordered" evidence="1">
    <location>
        <begin position="205"/>
        <end position="233"/>
    </location>
</feature>
<evidence type="ECO:0000313" key="3">
    <source>
        <dbReference type="EMBL" id="MDY0745097.1"/>
    </source>
</evidence>
<proteinExistence type="predicted"/>
<dbReference type="EMBL" id="JAXCLA010000003">
    <property type="protein sequence ID" value="MDY0745097.1"/>
    <property type="molecule type" value="Genomic_DNA"/>
</dbReference>
<reference evidence="3 4" key="1">
    <citation type="submission" date="2023-11" db="EMBL/GenBank/DDBJ databases">
        <title>Paucibacter sp. nov., isolated from fresh soil in Korea.</title>
        <authorList>
            <person name="Le N.T.T."/>
        </authorList>
    </citation>
    <scope>NUCLEOTIDE SEQUENCE [LARGE SCALE GENOMIC DNA]</scope>
    <source>
        <strain evidence="3 4">R3-3</strain>
    </source>
</reference>
<organism evidence="3 4">
    <name type="scientific">Roseateles agri</name>
    <dbReference type="NCBI Taxonomy" id="3098619"/>
    <lineage>
        <taxon>Bacteria</taxon>
        <taxon>Pseudomonadati</taxon>
        <taxon>Pseudomonadota</taxon>
        <taxon>Betaproteobacteria</taxon>
        <taxon>Burkholderiales</taxon>
        <taxon>Sphaerotilaceae</taxon>
        <taxon>Roseateles</taxon>
    </lineage>
</organism>
<dbReference type="Proteomes" id="UP001285263">
    <property type="component" value="Unassembled WGS sequence"/>
</dbReference>
<feature type="chain" id="PRO_5045844096" evidence="2">
    <location>
        <begin position="21"/>
        <end position="233"/>
    </location>
</feature>
<feature type="signal peptide" evidence="2">
    <location>
        <begin position="1"/>
        <end position="20"/>
    </location>
</feature>
<sequence length="233" mass="24017">MKARIAAILVLALLSPAAHAASTSPPAAANLLVELRWVQSSVSGAALAGLRDGGVVIGTAGSIGTRPGGTTLSTTQSADAVEPQPLRVVVMNGKSASVSMTEQQPTEWLDYGVELSPGSRGGNGNNSPSSAKVYAAPRSGTVERSRGFVVTPHWPGGKQRVQVELKAYHPQEGEAGASAQAQVYSTVAVSMGDWITVARSGGNLRPAERGVVSSRDAEPQTSRELQLRVSLAP</sequence>
<dbReference type="RefSeq" id="WP_320422998.1">
    <property type="nucleotide sequence ID" value="NZ_JAXCLA010000003.1"/>
</dbReference>